<dbReference type="PANTHER" id="PTHR21666:SF270">
    <property type="entry name" value="MUREIN HYDROLASE ACTIVATOR ENVC"/>
    <property type="match status" value="1"/>
</dbReference>
<dbReference type="AlphaFoldDB" id="A0A4R1H9M8"/>
<evidence type="ECO:0000259" key="3">
    <source>
        <dbReference type="Pfam" id="PF01551"/>
    </source>
</evidence>
<dbReference type="CDD" id="cd12797">
    <property type="entry name" value="M23_peptidase"/>
    <property type="match status" value="1"/>
</dbReference>
<organism evidence="4 5">
    <name type="scientific">Thiogranum longum</name>
    <dbReference type="NCBI Taxonomy" id="1537524"/>
    <lineage>
        <taxon>Bacteria</taxon>
        <taxon>Pseudomonadati</taxon>
        <taxon>Pseudomonadota</taxon>
        <taxon>Gammaproteobacteria</taxon>
        <taxon>Chromatiales</taxon>
        <taxon>Ectothiorhodospiraceae</taxon>
        <taxon>Thiogranum</taxon>
    </lineage>
</organism>
<keyword evidence="1" id="KW-0175">Coiled coil</keyword>
<feature type="domain" description="M23ase beta-sheet core" evidence="3">
    <location>
        <begin position="284"/>
        <end position="377"/>
    </location>
</feature>
<dbReference type="GO" id="GO:0004222">
    <property type="term" value="F:metalloendopeptidase activity"/>
    <property type="evidence" value="ECO:0007669"/>
    <property type="project" value="TreeGrafter"/>
</dbReference>
<evidence type="ECO:0000256" key="1">
    <source>
        <dbReference type="SAM" id="Coils"/>
    </source>
</evidence>
<dbReference type="InterPro" id="IPR050570">
    <property type="entry name" value="Cell_wall_metabolism_enzyme"/>
</dbReference>
<evidence type="ECO:0000313" key="4">
    <source>
        <dbReference type="EMBL" id="TCK16845.1"/>
    </source>
</evidence>
<accession>A0A4R1H9M8</accession>
<name>A0A4R1H9M8_9GAMM</name>
<gene>
    <name evidence="4" type="ORF">DFR30_0064</name>
</gene>
<dbReference type="InterPro" id="IPR016047">
    <property type="entry name" value="M23ase_b-sheet_dom"/>
</dbReference>
<dbReference type="Gene3D" id="2.70.70.10">
    <property type="entry name" value="Glucose Permease (Domain IIA)"/>
    <property type="match status" value="1"/>
</dbReference>
<comment type="caution">
    <text evidence="4">The sequence shown here is derived from an EMBL/GenBank/DDBJ whole genome shotgun (WGS) entry which is preliminary data.</text>
</comment>
<dbReference type="Pfam" id="PF01551">
    <property type="entry name" value="Peptidase_M23"/>
    <property type="match status" value="1"/>
</dbReference>
<dbReference type="PANTHER" id="PTHR21666">
    <property type="entry name" value="PEPTIDASE-RELATED"/>
    <property type="match status" value="1"/>
</dbReference>
<dbReference type="OrthoDB" id="9784703at2"/>
<dbReference type="SUPFAM" id="SSF51261">
    <property type="entry name" value="Duplicated hybrid motif"/>
    <property type="match status" value="1"/>
</dbReference>
<dbReference type="Proteomes" id="UP000295707">
    <property type="component" value="Unassembled WGS sequence"/>
</dbReference>
<evidence type="ECO:0000313" key="5">
    <source>
        <dbReference type="Proteomes" id="UP000295707"/>
    </source>
</evidence>
<dbReference type="Gene3D" id="6.10.250.3150">
    <property type="match status" value="1"/>
</dbReference>
<keyword evidence="5" id="KW-1185">Reference proteome</keyword>
<feature type="coiled-coil region" evidence="1">
    <location>
        <begin position="192"/>
        <end position="243"/>
    </location>
</feature>
<proteinExistence type="predicted"/>
<feature type="coiled-coil region" evidence="1">
    <location>
        <begin position="76"/>
        <end position="110"/>
    </location>
</feature>
<dbReference type="InterPro" id="IPR011055">
    <property type="entry name" value="Dup_hybrid_motif"/>
</dbReference>
<protein>
    <submittedName>
        <fullName evidence="4">Septal ring factor EnvC (AmiA/AmiB activator)</fullName>
    </submittedName>
</protein>
<reference evidence="4 5" key="1">
    <citation type="submission" date="2019-03" db="EMBL/GenBank/DDBJ databases">
        <title>Genomic Encyclopedia of Type Strains, Phase IV (KMG-IV): sequencing the most valuable type-strain genomes for metagenomic binning, comparative biology and taxonomic classification.</title>
        <authorList>
            <person name="Goeker M."/>
        </authorList>
    </citation>
    <scope>NUCLEOTIDE SEQUENCE [LARGE SCALE GENOMIC DNA]</scope>
    <source>
        <strain evidence="4 5">DSM 19610</strain>
    </source>
</reference>
<evidence type="ECO:0000256" key="2">
    <source>
        <dbReference type="SAM" id="SignalP"/>
    </source>
</evidence>
<feature type="signal peptide" evidence="2">
    <location>
        <begin position="1"/>
        <end position="23"/>
    </location>
</feature>
<dbReference type="RefSeq" id="WP_132970777.1">
    <property type="nucleotide sequence ID" value="NZ_SMFX01000001.1"/>
</dbReference>
<feature type="chain" id="PRO_5020478038" evidence="2">
    <location>
        <begin position="24"/>
        <end position="390"/>
    </location>
</feature>
<keyword evidence="2" id="KW-0732">Signal</keyword>
<dbReference type="FunFam" id="2.70.70.10:FF:000003">
    <property type="entry name" value="Murein hydrolase activator EnvC"/>
    <property type="match status" value="1"/>
</dbReference>
<dbReference type="EMBL" id="SMFX01000001">
    <property type="protein sequence ID" value="TCK16845.1"/>
    <property type="molecule type" value="Genomic_DNA"/>
</dbReference>
<sequence>MLCRCAWLVLSIVLAGLPVPLSATEDAAARTRELGELRTRIHHLQNRLEVRRKQKTREEKALRDIDREINVSRKALGHTEKRLNAVIKQLAELQRQRQEETRQLGAQRDQLAYEARSAYVMGRQKQVKLLLNQEQPDAVGRVLTYFGYFTRARAEKIDAMNASIKRLQVLQGDIEKKSRVLSELKGTQRARITQLAEQKQLRKKAVAELRQQLAKQGGALKQLQVDERRLQELVHSLQELLADIPADTAHNKPFKALKGALNWPARGQLSVRFGTPRGDSGLAWQGVLITAPEGGKVHAVAQGRVAFSDWMRGFGLLLIIDHGDGYMSLYGHNQALYKEVGEWVDSGETVATLGASGGQTRSGLYFEVRHKGRPVNPRKWCRGKPSGAAS</sequence>